<evidence type="ECO:0000313" key="2">
    <source>
        <dbReference type="Proteomes" id="UP001239795"/>
    </source>
</evidence>
<dbReference type="AlphaFoldDB" id="A0AAI9Y285"/>
<accession>A0AAI9Y285</accession>
<evidence type="ECO:0000313" key="1">
    <source>
        <dbReference type="EMBL" id="KAK1469739.1"/>
    </source>
</evidence>
<keyword evidence="2" id="KW-1185">Reference proteome</keyword>
<protein>
    <submittedName>
        <fullName evidence="1">Uncharacterized protein</fullName>
    </submittedName>
</protein>
<reference evidence="1 2" key="1">
    <citation type="submission" date="2016-10" db="EMBL/GenBank/DDBJ databases">
        <title>The genome sequence of Colletotrichum fioriniae PJ7.</title>
        <authorList>
            <person name="Baroncelli R."/>
        </authorList>
    </citation>
    <scope>NUCLEOTIDE SEQUENCE [LARGE SCALE GENOMIC DNA]</scope>
    <source>
        <strain evidence="1">Col 31</strain>
    </source>
</reference>
<sequence>IFQPCLPKGLGPLGRGRGRIYRCISLVDEERRVWRDIHLQRAQEGDFVLKMTSSREALLLSSGINRI</sequence>
<name>A0AAI9Y285_9PEZI</name>
<gene>
    <name evidence="1" type="ORF">CMEL01_01506</name>
</gene>
<feature type="non-terminal residue" evidence="1">
    <location>
        <position position="1"/>
    </location>
</feature>
<proteinExistence type="predicted"/>
<comment type="caution">
    <text evidence="1">The sequence shown here is derived from an EMBL/GenBank/DDBJ whole genome shotgun (WGS) entry which is preliminary data.</text>
</comment>
<dbReference type="EMBL" id="MLGG01000001">
    <property type="protein sequence ID" value="KAK1469739.1"/>
    <property type="molecule type" value="Genomic_DNA"/>
</dbReference>
<dbReference type="Proteomes" id="UP001239795">
    <property type="component" value="Unassembled WGS sequence"/>
</dbReference>
<organism evidence="1 2">
    <name type="scientific">Colletotrichum melonis</name>
    <dbReference type="NCBI Taxonomy" id="1209925"/>
    <lineage>
        <taxon>Eukaryota</taxon>
        <taxon>Fungi</taxon>
        <taxon>Dikarya</taxon>
        <taxon>Ascomycota</taxon>
        <taxon>Pezizomycotina</taxon>
        <taxon>Sordariomycetes</taxon>
        <taxon>Hypocreomycetidae</taxon>
        <taxon>Glomerellales</taxon>
        <taxon>Glomerellaceae</taxon>
        <taxon>Colletotrichum</taxon>
        <taxon>Colletotrichum acutatum species complex</taxon>
    </lineage>
</organism>